<accession>A0ABW0VB04</accession>
<keyword evidence="3" id="KW-1185">Reference proteome</keyword>
<name>A0ABW0VB04_9ACTN</name>
<evidence type="ECO:0000256" key="1">
    <source>
        <dbReference type="SAM" id="MobiDB-lite"/>
    </source>
</evidence>
<feature type="compositionally biased region" description="Low complexity" evidence="1">
    <location>
        <begin position="12"/>
        <end position="27"/>
    </location>
</feature>
<proteinExistence type="predicted"/>
<dbReference type="EMBL" id="JBHSOC010000025">
    <property type="protein sequence ID" value="MFC5642997.1"/>
    <property type="molecule type" value="Genomic_DNA"/>
</dbReference>
<feature type="compositionally biased region" description="Low complexity" evidence="1">
    <location>
        <begin position="105"/>
        <end position="135"/>
    </location>
</feature>
<reference evidence="3" key="1">
    <citation type="journal article" date="2019" name="Int. J. Syst. Evol. Microbiol.">
        <title>The Global Catalogue of Microorganisms (GCM) 10K type strain sequencing project: providing services to taxonomists for standard genome sequencing and annotation.</title>
        <authorList>
            <consortium name="The Broad Institute Genomics Platform"/>
            <consortium name="The Broad Institute Genome Sequencing Center for Infectious Disease"/>
            <person name="Wu L."/>
            <person name="Ma J."/>
        </authorList>
    </citation>
    <scope>NUCLEOTIDE SEQUENCE [LARGE SCALE GENOMIC DNA]</scope>
    <source>
        <strain evidence="3">CGMCC 4.1622</strain>
    </source>
</reference>
<feature type="compositionally biased region" description="Pro residues" evidence="1">
    <location>
        <begin position="1"/>
        <end position="11"/>
    </location>
</feature>
<feature type="compositionally biased region" description="Low complexity" evidence="1">
    <location>
        <begin position="35"/>
        <end position="58"/>
    </location>
</feature>
<feature type="compositionally biased region" description="Pro residues" evidence="1">
    <location>
        <begin position="136"/>
        <end position="146"/>
    </location>
</feature>
<evidence type="ECO:0000313" key="3">
    <source>
        <dbReference type="Proteomes" id="UP001596066"/>
    </source>
</evidence>
<feature type="region of interest" description="Disordered" evidence="1">
    <location>
        <begin position="1"/>
        <end position="58"/>
    </location>
</feature>
<feature type="region of interest" description="Disordered" evidence="1">
    <location>
        <begin position="105"/>
        <end position="160"/>
    </location>
</feature>
<gene>
    <name evidence="2" type="ORF">ACFPZF_16730</name>
</gene>
<dbReference type="Proteomes" id="UP001596066">
    <property type="component" value="Unassembled WGS sequence"/>
</dbReference>
<evidence type="ECO:0000313" key="2">
    <source>
        <dbReference type="EMBL" id="MFC5642997.1"/>
    </source>
</evidence>
<organism evidence="2 3">
    <name type="scientific">Kitasatospora cinereorecta</name>
    <dbReference type="NCBI Taxonomy" id="285560"/>
    <lineage>
        <taxon>Bacteria</taxon>
        <taxon>Bacillati</taxon>
        <taxon>Actinomycetota</taxon>
        <taxon>Actinomycetes</taxon>
        <taxon>Kitasatosporales</taxon>
        <taxon>Streptomycetaceae</taxon>
        <taxon>Kitasatospora</taxon>
    </lineage>
</organism>
<sequence length="320" mass="32858">MPDPAPTPAEPEPATTPEAQQSAAEPTPAEPAPAEPTIVEATVAEPTTAEPTVADPADLVAPAVDPLLLTPAGPRKASRGTRRALVVAGLLAVTAASATVTVAVGKSESAPRAVAAAPASASPTASASPSESATPTPTPTPTPTAAPKPTSTLSGSVSGGKHSGDLRYFLLPVPDQADPYGSPDGTDMTMDDIAAQYSKDTDIKGVLDSWGFEGASTRTYRTRDGKVEVTTELKKFGRADRAKGFAQNSSFKGDSFDVDGVDGAKGWAFKPEQQAYTGEMVGVGYQGDVVFEIRVSVKGDPDKALLADAMKRQRDRLANG</sequence>
<dbReference type="RefSeq" id="WP_346140538.1">
    <property type="nucleotide sequence ID" value="NZ_BAAAUA010000001.1"/>
</dbReference>
<evidence type="ECO:0008006" key="4">
    <source>
        <dbReference type="Google" id="ProtNLM"/>
    </source>
</evidence>
<comment type="caution">
    <text evidence="2">The sequence shown here is derived from an EMBL/GenBank/DDBJ whole genome shotgun (WGS) entry which is preliminary data.</text>
</comment>
<protein>
    <recommendedName>
        <fullName evidence="4">DUF1707 domain-containing protein</fullName>
    </recommendedName>
</protein>